<dbReference type="FunFam" id="1.10.150.240:FF:000006">
    <property type="entry name" value="Phosphonoacetaldehyde hydrolase"/>
    <property type="match status" value="1"/>
</dbReference>
<comment type="catalytic activity">
    <reaction evidence="6 9">
        <text>phosphonoacetaldehyde + H2O = acetaldehyde + phosphate + H(+)</text>
        <dbReference type="Rhea" id="RHEA:18905"/>
        <dbReference type="ChEBI" id="CHEBI:15343"/>
        <dbReference type="ChEBI" id="CHEBI:15377"/>
        <dbReference type="ChEBI" id="CHEBI:15378"/>
        <dbReference type="ChEBI" id="CHEBI:43474"/>
        <dbReference type="ChEBI" id="CHEBI:58383"/>
        <dbReference type="EC" id="3.11.1.1"/>
    </reaction>
</comment>
<accession>A0AAW4ZQ07</accession>
<dbReference type="Pfam" id="PF00702">
    <property type="entry name" value="Hydrolase"/>
    <property type="match status" value="1"/>
</dbReference>
<comment type="cofactor">
    <cofactor evidence="9">
        <name>Mg(2+)</name>
        <dbReference type="ChEBI" id="CHEBI:18420"/>
    </cofactor>
    <text evidence="9">Binds 1 Mg(2+) ion per subunit.</text>
</comment>
<dbReference type="HAMAP" id="MF_01375">
    <property type="entry name" value="PhnX"/>
    <property type="match status" value="1"/>
</dbReference>
<evidence type="ECO:0000256" key="9">
    <source>
        <dbReference type="HAMAP-Rule" id="MF_01375"/>
    </source>
</evidence>
<feature type="binding site" evidence="9">
    <location>
        <position position="10"/>
    </location>
    <ligand>
        <name>Mg(2+)</name>
        <dbReference type="ChEBI" id="CHEBI:18420"/>
    </ligand>
</feature>
<dbReference type="InterPro" id="IPR023198">
    <property type="entry name" value="PGP-like_dom2"/>
</dbReference>
<dbReference type="GO" id="GO:0050194">
    <property type="term" value="F:phosphonoacetaldehyde hydrolase activity"/>
    <property type="evidence" value="ECO:0007669"/>
    <property type="project" value="UniProtKB-UniRule"/>
</dbReference>
<dbReference type="NCBIfam" id="TIGR01422">
    <property type="entry name" value="phosphonatase"/>
    <property type="match status" value="1"/>
</dbReference>
<reference evidence="10" key="1">
    <citation type="submission" date="2019-11" db="EMBL/GenBank/DDBJ databases">
        <title>Comparative genomics of photobacteria reveal adaptation to distinct habitats.</title>
        <authorList>
            <person name="Fuertes-Perez S."/>
            <person name="Hilgarth M."/>
            <person name="Vogel R.F."/>
        </authorList>
    </citation>
    <scope>NUCLEOTIDE SEQUENCE</scope>
    <source>
        <strain evidence="10">TMW2.2145</strain>
    </source>
</reference>
<dbReference type="SFLD" id="SFLDS00003">
    <property type="entry name" value="Haloacid_Dehalogenase"/>
    <property type="match status" value="1"/>
</dbReference>
<evidence type="ECO:0000256" key="8">
    <source>
        <dbReference type="ARBA" id="ARBA00066472"/>
    </source>
</evidence>
<name>A0AAW4ZQ07_PHOPO</name>
<dbReference type="SUPFAM" id="SSF56784">
    <property type="entry name" value="HAD-like"/>
    <property type="match status" value="1"/>
</dbReference>
<feature type="binding site" evidence="9">
    <location>
        <position position="12"/>
    </location>
    <ligand>
        <name>Mg(2+)</name>
        <dbReference type="ChEBI" id="CHEBI:18420"/>
    </ligand>
</feature>
<dbReference type="InterPro" id="IPR050155">
    <property type="entry name" value="HAD-like_hydrolase_sf"/>
</dbReference>
<evidence type="ECO:0000313" key="10">
    <source>
        <dbReference type="EMBL" id="MCF2300530.1"/>
    </source>
</evidence>
<dbReference type="InterPro" id="IPR023214">
    <property type="entry name" value="HAD_sf"/>
</dbReference>
<dbReference type="GO" id="GO:0005829">
    <property type="term" value="C:cytosol"/>
    <property type="evidence" value="ECO:0007669"/>
    <property type="project" value="TreeGrafter"/>
</dbReference>
<evidence type="ECO:0000256" key="5">
    <source>
        <dbReference type="ARBA" id="ARBA00023270"/>
    </source>
</evidence>
<dbReference type="GO" id="GO:0006281">
    <property type="term" value="P:DNA repair"/>
    <property type="evidence" value="ECO:0007669"/>
    <property type="project" value="TreeGrafter"/>
</dbReference>
<keyword evidence="4 9" id="KW-0460">Magnesium</keyword>
<feature type="binding site" evidence="9">
    <location>
        <position position="186"/>
    </location>
    <ligand>
        <name>Mg(2+)</name>
        <dbReference type="ChEBI" id="CHEBI:18420"/>
    </ligand>
</feature>
<protein>
    <recommendedName>
        <fullName evidence="8 9">Phosphonoacetaldehyde hydrolase</fullName>
        <shortName evidence="9">Phosphonatase</shortName>
        <ecNumber evidence="8 9">3.11.1.1</ecNumber>
    </recommendedName>
    <alternativeName>
        <fullName evidence="9">Phosphonoacetaldehyde phosphonohydrolase</fullName>
    </alternativeName>
</protein>
<comment type="caution">
    <text evidence="10">The sequence shown here is derived from an EMBL/GenBank/DDBJ whole genome shotgun (WGS) entry which is preliminary data.</text>
</comment>
<evidence type="ECO:0000256" key="2">
    <source>
        <dbReference type="ARBA" id="ARBA00022723"/>
    </source>
</evidence>
<organism evidence="10 11">
    <name type="scientific">Photobacterium phosphoreum</name>
    <dbReference type="NCBI Taxonomy" id="659"/>
    <lineage>
        <taxon>Bacteria</taxon>
        <taxon>Pseudomonadati</taxon>
        <taxon>Pseudomonadota</taxon>
        <taxon>Gammaproteobacteria</taxon>
        <taxon>Vibrionales</taxon>
        <taxon>Vibrionaceae</taxon>
        <taxon>Photobacterium</taxon>
    </lineage>
</organism>
<dbReference type="AlphaFoldDB" id="A0AAW4ZQ07"/>
<dbReference type="InterPro" id="IPR036412">
    <property type="entry name" value="HAD-like_sf"/>
</dbReference>
<dbReference type="GO" id="GO:0008967">
    <property type="term" value="F:phosphoglycolate phosphatase activity"/>
    <property type="evidence" value="ECO:0007669"/>
    <property type="project" value="TreeGrafter"/>
</dbReference>
<feature type="active site" description="Nucleophile" evidence="9">
    <location>
        <position position="10"/>
    </location>
</feature>
<dbReference type="Proteomes" id="UP000813876">
    <property type="component" value="Unassembled WGS sequence"/>
</dbReference>
<dbReference type="GO" id="GO:0019700">
    <property type="term" value="P:organic phosphonate catabolic process"/>
    <property type="evidence" value="ECO:0007669"/>
    <property type="project" value="InterPro"/>
</dbReference>
<dbReference type="InterPro" id="IPR006323">
    <property type="entry name" value="Phosphonoacetald_hydro"/>
</dbReference>
<comment type="subunit">
    <text evidence="1 9">Homodimer.</text>
</comment>
<keyword evidence="5 9" id="KW-0704">Schiff base</keyword>
<evidence type="ECO:0000256" key="1">
    <source>
        <dbReference type="ARBA" id="ARBA00011738"/>
    </source>
</evidence>
<proteinExistence type="inferred from homology"/>
<dbReference type="GO" id="GO:0000287">
    <property type="term" value="F:magnesium ion binding"/>
    <property type="evidence" value="ECO:0007669"/>
    <property type="project" value="UniProtKB-UniRule"/>
</dbReference>
<keyword evidence="3 9" id="KW-0378">Hydrolase</keyword>
<sequence length="269" mass="29314">MRQVECVVLDWAGTVVDYGSLAPTTIFVKALKEAYNFDITLEEARIPMGLGKWDHINALGKLPTVAARWKAQFNAPMSEQDVDYIYNTFIPLQKIKVVDYAEPIAGALAAINWLRQQNIKIGSCSGYPREVMDALVPVAAQYGYAPDCVVASDDLPAGSRPGPWMALENVNQLGVSAVWRVIKIDDAVPGILEGLNAGMWTIGLAKTGNAVGLTEVEWQQCSAVEKEHLLRKAYGELYNAGAHYVVDALEDIAAVVNVISARIARGERP</sequence>
<evidence type="ECO:0000256" key="6">
    <source>
        <dbReference type="ARBA" id="ARBA00052005"/>
    </source>
</evidence>
<dbReference type="EC" id="3.11.1.1" evidence="8 9"/>
<dbReference type="InterPro" id="IPR006439">
    <property type="entry name" value="HAD-SF_hydro_IA"/>
</dbReference>
<dbReference type="Gene3D" id="1.10.150.240">
    <property type="entry name" value="Putative phosphatase, domain 2"/>
    <property type="match status" value="1"/>
</dbReference>
<feature type="active site" description="Schiff-base intermediate with substrate" evidence="9">
    <location>
        <position position="52"/>
    </location>
</feature>
<comment type="function">
    <text evidence="7 9">Involved in phosphonate degradation.</text>
</comment>
<comment type="similarity">
    <text evidence="9">Belongs to the HAD-like hydrolase superfamily. PhnX family.</text>
</comment>
<gene>
    <name evidence="9" type="primary">phnX</name>
    <name evidence="10" type="ORF">GLP33_02105</name>
</gene>
<dbReference type="NCBIfam" id="TIGR01509">
    <property type="entry name" value="HAD-SF-IA-v3"/>
    <property type="match status" value="1"/>
</dbReference>
<dbReference type="PANTHER" id="PTHR43434">
    <property type="entry name" value="PHOSPHOGLYCOLATE PHOSPHATASE"/>
    <property type="match status" value="1"/>
</dbReference>
<evidence type="ECO:0000313" key="11">
    <source>
        <dbReference type="Proteomes" id="UP000813876"/>
    </source>
</evidence>
<evidence type="ECO:0000256" key="7">
    <source>
        <dbReference type="ARBA" id="ARBA00056573"/>
    </source>
</evidence>
<keyword evidence="2 9" id="KW-0479">Metal-binding</keyword>
<dbReference type="SFLD" id="SFLDG01129">
    <property type="entry name" value="C1.5:_HAD__Beta-PGM__Phosphata"/>
    <property type="match status" value="1"/>
</dbReference>
<dbReference type="PANTHER" id="PTHR43434:SF19">
    <property type="entry name" value="PHOSPHONOACETALDEHYDE HYDROLASE"/>
    <property type="match status" value="1"/>
</dbReference>
<dbReference type="Gene3D" id="3.40.50.1000">
    <property type="entry name" value="HAD superfamily/HAD-like"/>
    <property type="match status" value="1"/>
</dbReference>
<dbReference type="RefSeq" id="WP_232580664.1">
    <property type="nucleotide sequence ID" value="NZ_WMCP01000001.1"/>
</dbReference>
<dbReference type="EMBL" id="WMCP01000001">
    <property type="protein sequence ID" value="MCF2300530.1"/>
    <property type="molecule type" value="Genomic_DNA"/>
</dbReference>
<evidence type="ECO:0000256" key="3">
    <source>
        <dbReference type="ARBA" id="ARBA00022801"/>
    </source>
</evidence>
<evidence type="ECO:0000256" key="4">
    <source>
        <dbReference type="ARBA" id="ARBA00022842"/>
    </source>
</evidence>